<reference evidence="2" key="1">
    <citation type="submission" date="2022-07" db="EMBL/GenBank/DDBJ databases">
        <title>Phylogenomic reconstructions and comparative analyses of Kickxellomycotina fungi.</title>
        <authorList>
            <person name="Reynolds N.K."/>
            <person name="Stajich J.E."/>
            <person name="Barry K."/>
            <person name="Grigoriev I.V."/>
            <person name="Crous P."/>
            <person name="Smith M.E."/>
        </authorList>
    </citation>
    <scope>NUCLEOTIDE SEQUENCE</scope>
    <source>
        <strain evidence="2">RSA 1196</strain>
    </source>
</reference>
<gene>
    <name evidence="2" type="primary">MDM12_5</name>
    <name evidence="2" type="ORF">IWQ62_006486</name>
</gene>
<organism evidence="2 3">
    <name type="scientific">Dispira parvispora</name>
    <dbReference type="NCBI Taxonomy" id="1520584"/>
    <lineage>
        <taxon>Eukaryota</taxon>
        <taxon>Fungi</taxon>
        <taxon>Fungi incertae sedis</taxon>
        <taxon>Zoopagomycota</taxon>
        <taxon>Kickxellomycotina</taxon>
        <taxon>Dimargaritomycetes</taxon>
        <taxon>Dimargaritales</taxon>
        <taxon>Dimargaritaceae</taxon>
        <taxon>Dispira</taxon>
    </lineage>
</organism>
<feature type="non-terminal residue" evidence="2">
    <location>
        <position position="487"/>
    </location>
</feature>
<feature type="compositionally biased region" description="Polar residues" evidence="1">
    <location>
        <begin position="345"/>
        <end position="365"/>
    </location>
</feature>
<dbReference type="AlphaFoldDB" id="A0A9W8E3Q3"/>
<feature type="region of interest" description="Disordered" evidence="1">
    <location>
        <begin position="269"/>
        <end position="330"/>
    </location>
</feature>
<protein>
    <submittedName>
        <fullName evidence="2">Mitochondrial distribution and morphology protein 12</fullName>
        <ecNumber evidence="2">2.7.1.150</ecNumber>
    </submittedName>
</protein>
<dbReference type="PANTHER" id="PTHR45748:SF7">
    <property type="entry name" value="1-PHOSPHATIDYLINOSITOL 3-PHOSPHATE 5-KINASE-RELATED"/>
    <property type="match status" value="1"/>
</dbReference>
<dbReference type="GO" id="GO:0046854">
    <property type="term" value="P:phosphatidylinositol phosphate biosynthetic process"/>
    <property type="evidence" value="ECO:0007669"/>
    <property type="project" value="TreeGrafter"/>
</dbReference>
<name>A0A9W8E3Q3_9FUNG</name>
<proteinExistence type="predicted"/>
<feature type="region of interest" description="Disordered" evidence="1">
    <location>
        <begin position="456"/>
        <end position="487"/>
    </location>
</feature>
<comment type="caution">
    <text evidence="2">The sequence shown here is derived from an EMBL/GenBank/DDBJ whole genome shotgun (WGS) entry which is preliminary data.</text>
</comment>
<evidence type="ECO:0000313" key="3">
    <source>
        <dbReference type="Proteomes" id="UP001150925"/>
    </source>
</evidence>
<feature type="compositionally biased region" description="Low complexity" evidence="1">
    <location>
        <begin position="272"/>
        <end position="292"/>
    </location>
</feature>
<sequence>MCFNPEFNCPAPRNVCGLPMTEHIRRYIHNHAQVTVTVEAHPTPSPGFQDTLLMWSECQVCHQHTPVVPMSEETWKFSFGKFLEILFYHKQLHCRADLCPHAINHHHVLNFGYRELAARFYYAPVPLYEVSIPSMKLYINSQSNVHLKQKDVERLRECIARFWDSVADRLRGFDIWDLVAVDRVDYCRADLQELLKIAEAEQVYMLQFVNQVNENTHPADTLALNAVRTVIQEKVYDWNTRFEQFAREYILPERDLRKNAGRKLRHLFLGPSNNTATAGGPGTTANGPGSTPLVTPADGVVPKPMPYQPGGTVSVQGSPPSHPPPMLGADSQTLHRHLEQLSLQPLANTRPTGDGSSKEQSSSTAIDPACLPSLSDVSDGEPPGENSEIVLPTSQQVDEFLTSLESQEQKDLHWLPYAVNMDRKLYRKLSLEHMRQEIEEKRVTLYQDWAVGTQGGDKEWVPEYEGEDDSDHLGYPSLRSMAGTPDV</sequence>
<dbReference type="GO" id="GO:0000285">
    <property type="term" value="F:1-phosphatidylinositol-3-phosphate 5-kinase activity"/>
    <property type="evidence" value="ECO:0007669"/>
    <property type="project" value="UniProtKB-EC"/>
</dbReference>
<dbReference type="OrthoDB" id="158357at2759"/>
<keyword evidence="2" id="KW-0808">Transferase</keyword>
<feature type="region of interest" description="Disordered" evidence="1">
    <location>
        <begin position="345"/>
        <end position="387"/>
    </location>
</feature>
<dbReference type="GO" id="GO:0010008">
    <property type="term" value="C:endosome membrane"/>
    <property type="evidence" value="ECO:0007669"/>
    <property type="project" value="TreeGrafter"/>
</dbReference>
<dbReference type="PANTHER" id="PTHR45748">
    <property type="entry name" value="1-PHOSPHATIDYLINOSITOL 3-PHOSPHATE 5-KINASE-RELATED"/>
    <property type="match status" value="1"/>
</dbReference>
<accession>A0A9W8E3Q3</accession>
<dbReference type="Proteomes" id="UP001150925">
    <property type="component" value="Unassembled WGS sequence"/>
</dbReference>
<evidence type="ECO:0000256" key="1">
    <source>
        <dbReference type="SAM" id="MobiDB-lite"/>
    </source>
</evidence>
<evidence type="ECO:0000313" key="2">
    <source>
        <dbReference type="EMBL" id="KAJ1950938.1"/>
    </source>
</evidence>
<dbReference type="EC" id="2.7.1.150" evidence="2"/>
<keyword evidence="3" id="KW-1185">Reference proteome</keyword>
<dbReference type="EMBL" id="JANBPY010003603">
    <property type="protein sequence ID" value="KAJ1950938.1"/>
    <property type="molecule type" value="Genomic_DNA"/>
</dbReference>
<dbReference type="GO" id="GO:0000329">
    <property type="term" value="C:fungal-type vacuole membrane"/>
    <property type="evidence" value="ECO:0007669"/>
    <property type="project" value="TreeGrafter"/>
</dbReference>